<evidence type="ECO:0000256" key="2">
    <source>
        <dbReference type="ARBA" id="ARBA00022679"/>
    </source>
</evidence>
<reference evidence="3 4" key="1">
    <citation type="submission" date="2021-01" db="EMBL/GenBank/DDBJ databases">
        <title>Prevotella A2931 sp. nov.</title>
        <authorList>
            <person name="Buhl M."/>
            <person name="Oberhettinger P."/>
        </authorList>
    </citation>
    <scope>NUCLEOTIDE SEQUENCE [LARGE SCALE GENOMIC DNA]</scope>
    <source>
        <strain evidence="3 4">A2931</strain>
    </source>
</reference>
<name>A0ABS3M7B9_9BACT</name>
<comment type="caution">
    <text evidence="3">The sequence shown here is derived from an EMBL/GenBank/DDBJ whole genome shotgun (WGS) entry which is preliminary data.</text>
</comment>
<organism evidence="3 4">
    <name type="scientific">Prevotella illustrans</name>
    <dbReference type="NCBI Taxonomy" id="2800387"/>
    <lineage>
        <taxon>Bacteria</taxon>
        <taxon>Pseudomonadati</taxon>
        <taxon>Bacteroidota</taxon>
        <taxon>Bacteroidia</taxon>
        <taxon>Bacteroidales</taxon>
        <taxon>Prevotellaceae</taxon>
        <taxon>Prevotella</taxon>
    </lineage>
</organism>
<gene>
    <name evidence="3" type="ORF">JHU38_09625</name>
</gene>
<dbReference type="Gene3D" id="3.40.50.2000">
    <property type="entry name" value="Glycogen Phosphorylase B"/>
    <property type="match status" value="2"/>
</dbReference>
<dbReference type="Pfam" id="PF01075">
    <property type="entry name" value="Glyco_transf_9"/>
    <property type="match status" value="1"/>
</dbReference>
<evidence type="ECO:0000313" key="4">
    <source>
        <dbReference type="Proteomes" id="UP000664265"/>
    </source>
</evidence>
<dbReference type="CDD" id="cd03789">
    <property type="entry name" value="GT9_LPS_heptosyltransferase"/>
    <property type="match status" value="1"/>
</dbReference>
<dbReference type="RefSeq" id="WP_158267280.1">
    <property type="nucleotide sequence ID" value="NZ_JAERMS010000034.1"/>
</dbReference>
<dbReference type="PANTHER" id="PTHR30160">
    <property type="entry name" value="TETRAACYLDISACCHARIDE 4'-KINASE-RELATED"/>
    <property type="match status" value="1"/>
</dbReference>
<dbReference type="SUPFAM" id="SSF53756">
    <property type="entry name" value="UDP-Glycosyltransferase/glycogen phosphorylase"/>
    <property type="match status" value="1"/>
</dbReference>
<sequence>MNILVIRFRQMGDAILSTVVLNALRRMFPDATIDFVLNENLCPLFEGHPAIDHIIPFSYDERHSLWRYLHKVWQTVRRDRYDVIIDMRSTPNTLPFVLFSLRSRFRVGLRKPHALSFYNHTVEPCRSDQNIIDHNLSFLRPLAAIAPIPRDATFSLHISDEEQARYQAYLRAEGVDLQRPILLVGVTGKLLSKTWDEDRMTEVLRRMIQTWPNLQFIFNYAPGREKENALRVYEQLGRPKNVFIQVEARSQRELVALCSAATMYFGNEGGARHVVHACGKPSFVVFAPNISKAKWLPQNDIPTEGITAWELGATPDMTNGEAYACITPDAVWERLQKFMDKNVDLGI</sequence>
<dbReference type="EMBL" id="JAERMS010000034">
    <property type="protein sequence ID" value="MBO1364025.1"/>
    <property type="molecule type" value="Genomic_DNA"/>
</dbReference>
<evidence type="ECO:0000256" key="1">
    <source>
        <dbReference type="ARBA" id="ARBA00022676"/>
    </source>
</evidence>
<keyword evidence="4" id="KW-1185">Reference proteome</keyword>
<dbReference type="InterPro" id="IPR051199">
    <property type="entry name" value="LPS_LOS_Heptosyltrfase"/>
</dbReference>
<evidence type="ECO:0000313" key="3">
    <source>
        <dbReference type="EMBL" id="MBO1364025.1"/>
    </source>
</evidence>
<keyword evidence="2" id="KW-0808">Transferase</keyword>
<proteinExistence type="predicted"/>
<protein>
    <submittedName>
        <fullName evidence="3">Glycosyltransferase family 9 protein</fullName>
    </submittedName>
</protein>
<keyword evidence="1" id="KW-0328">Glycosyltransferase</keyword>
<accession>A0ABS3M7B9</accession>
<dbReference type="InterPro" id="IPR002201">
    <property type="entry name" value="Glyco_trans_9"/>
</dbReference>
<dbReference type="PANTHER" id="PTHR30160:SF7">
    <property type="entry name" value="ADP-HEPTOSE--LPS HEPTOSYLTRANSFERASE 2"/>
    <property type="match status" value="1"/>
</dbReference>
<dbReference type="Proteomes" id="UP000664265">
    <property type="component" value="Unassembled WGS sequence"/>
</dbReference>